<comment type="subcellular location">
    <subcellularLocation>
        <location evidence="1">Membrane</location>
        <topology evidence="1">Multi-pass membrane protein</topology>
    </subcellularLocation>
</comment>
<feature type="compositionally biased region" description="Gly residues" evidence="5">
    <location>
        <begin position="321"/>
        <end position="332"/>
    </location>
</feature>
<dbReference type="CDD" id="cd22212">
    <property type="entry name" value="NDFIP-like"/>
    <property type="match status" value="1"/>
</dbReference>
<reference evidence="7 8" key="1">
    <citation type="submission" date="2024-01" db="EMBL/GenBank/DDBJ databases">
        <authorList>
            <person name="Allen C."/>
            <person name="Tagirdzhanova G."/>
        </authorList>
    </citation>
    <scope>NUCLEOTIDE SEQUENCE [LARGE SCALE GENOMIC DNA]</scope>
</reference>
<keyword evidence="2 6" id="KW-0812">Transmembrane</keyword>
<keyword evidence="3 6" id="KW-1133">Transmembrane helix</keyword>
<evidence type="ECO:0000256" key="1">
    <source>
        <dbReference type="ARBA" id="ARBA00004141"/>
    </source>
</evidence>
<evidence type="ECO:0000313" key="7">
    <source>
        <dbReference type="EMBL" id="CAK7231575.1"/>
    </source>
</evidence>
<evidence type="ECO:0008006" key="9">
    <source>
        <dbReference type="Google" id="ProtNLM"/>
    </source>
</evidence>
<feature type="region of interest" description="Disordered" evidence="5">
    <location>
        <begin position="1"/>
        <end position="192"/>
    </location>
</feature>
<feature type="region of interest" description="Disordered" evidence="5">
    <location>
        <begin position="300"/>
        <end position="332"/>
    </location>
</feature>
<dbReference type="Pfam" id="PF10176">
    <property type="entry name" value="NEDD4_Bsd2"/>
    <property type="match status" value="1"/>
</dbReference>
<feature type="transmembrane region" description="Helical" evidence="6">
    <location>
        <begin position="348"/>
        <end position="366"/>
    </location>
</feature>
<feature type="compositionally biased region" description="Basic and acidic residues" evidence="5">
    <location>
        <begin position="87"/>
        <end position="101"/>
    </location>
</feature>
<evidence type="ECO:0000313" key="8">
    <source>
        <dbReference type="Proteomes" id="UP001642405"/>
    </source>
</evidence>
<dbReference type="Proteomes" id="UP001642405">
    <property type="component" value="Unassembled WGS sequence"/>
</dbReference>
<dbReference type="InterPro" id="IPR019325">
    <property type="entry name" value="NEDD4/Bsd2"/>
</dbReference>
<feature type="compositionally biased region" description="Acidic residues" evidence="5">
    <location>
        <begin position="73"/>
        <end position="86"/>
    </location>
</feature>
<accession>A0ABP0CKJ6</accession>
<evidence type="ECO:0000256" key="4">
    <source>
        <dbReference type="ARBA" id="ARBA00023136"/>
    </source>
</evidence>
<evidence type="ECO:0000256" key="2">
    <source>
        <dbReference type="ARBA" id="ARBA00022692"/>
    </source>
</evidence>
<keyword evidence="8" id="KW-1185">Reference proteome</keyword>
<proteinExistence type="predicted"/>
<dbReference type="PANTHER" id="PTHR13396">
    <property type="entry name" value="NEDD4 FAMILY INTERACTING PROTEIN 1/2"/>
    <property type="match status" value="1"/>
</dbReference>
<evidence type="ECO:0000256" key="5">
    <source>
        <dbReference type="SAM" id="MobiDB-lite"/>
    </source>
</evidence>
<protein>
    <recommendedName>
        <fullName evidence="9">Metal homeostatis protein bsd2</fullName>
    </recommendedName>
</protein>
<dbReference type="EMBL" id="CAWUHB010000059">
    <property type="protein sequence ID" value="CAK7231575.1"/>
    <property type="molecule type" value="Genomic_DNA"/>
</dbReference>
<dbReference type="PANTHER" id="PTHR13396:SF5">
    <property type="entry name" value="NEDD4 FAMILY INTERACTING PROTEIN"/>
    <property type="match status" value="1"/>
</dbReference>
<evidence type="ECO:0000256" key="6">
    <source>
        <dbReference type="SAM" id="Phobius"/>
    </source>
</evidence>
<evidence type="ECO:0000256" key="3">
    <source>
        <dbReference type="ARBA" id="ARBA00022989"/>
    </source>
</evidence>
<sequence>MSARYERVNARDDDDDDHDNDRHNNDNNGLISPSLSIPNSPPPSFHSRASSQSPPGGRGRRHGPVDPALADAFNDDDDDDESDGDNADDRQRLVRSRDALRPMRAPVWMTTPASENANANANSSDSSSSPQQTPSTSTATPPPTRRPAPASASAATPTTTGRVYGGGIQSDGVFSNITARPEPGEEKDELPPTYEQAAADAAPPYWETTILAPGLGGPDEVYVDGMPVGSVFSFVWNGMISMSFQVVGFLLTYLLHSTHAAKNGSRAGLGITLIQYGFYLKGSDDTGGMASAGTAAAAGKSSDGYAAPPDPNAHDFDPGTVGTGSGGGSGGGDGGIGSSLSDIASSEWVAYALMIVGWLILIKSVSDFLKARRHEQLVLQSPDRGLGVAVIAEGENPEHVV</sequence>
<gene>
    <name evidence="7" type="ORF">SCUCBS95973_007962</name>
</gene>
<feature type="compositionally biased region" description="Basic and acidic residues" evidence="5">
    <location>
        <begin position="1"/>
        <end position="11"/>
    </location>
</feature>
<feature type="compositionally biased region" description="Low complexity" evidence="5">
    <location>
        <begin position="147"/>
        <end position="160"/>
    </location>
</feature>
<name>A0ABP0CKJ6_9PEZI</name>
<comment type="caution">
    <text evidence="7">The sequence shown here is derived from an EMBL/GenBank/DDBJ whole genome shotgun (WGS) entry which is preliminary data.</text>
</comment>
<organism evidence="7 8">
    <name type="scientific">Sporothrix curviconia</name>
    <dbReference type="NCBI Taxonomy" id="1260050"/>
    <lineage>
        <taxon>Eukaryota</taxon>
        <taxon>Fungi</taxon>
        <taxon>Dikarya</taxon>
        <taxon>Ascomycota</taxon>
        <taxon>Pezizomycotina</taxon>
        <taxon>Sordariomycetes</taxon>
        <taxon>Sordariomycetidae</taxon>
        <taxon>Ophiostomatales</taxon>
        <taxon>Ophiostomataceae</taxon>
        <taxon>Sporothrix</taxon>
    </lineage>
</organism>
<keyword evidence="4 6" id="KW-0472">Membrane</keyword>
<feature type="compositionally biased region" description="Low complexity" evidence="5">
    <location>
        <begin position="110"/>
        <end position="139"/>
    </location>
</feature>
<feature type="compositionally biased region" description="Low complexity" evidence="5">
    <location>
        <begin position="26"/>
        <end position="38"/>
    </location>
</feature>